<dbReference type="InterPro" id="IPR054384">
    <property type="entry name" value="SecDF_P1_head"/>
</dbReference>
<dbReference type="EMBL" id="CP011125">
    <property type="protein sequence ID" value="AKF02906.1"/>
    <property type="molecule type" value="Genomic_DNA"/>
</dbReference>
<evidence type="ECO:0000259" key="1">
    <source>
        <dbReference type="Pfam" id="PF22599"/>
    </source>
</evidence>
<dbReference type="PROSITE" id="PS51257">
    <property type="entry name" value="PROKAR_LIPOPROTEIN"/>
    <property type="match status" value="1"/>
</dbReference>
<feature type="domain" description="SecDF P1 head subdomain" evidence="1">
    <location>
        <begin position="56"/>
        <end position="135"/>
    </location>
</feature>
<dbReference type="AlphaFoldDB" id="A0A0F6VYK1"/>
<reference evidence="2 3" key="1">
    <citation type="submission" date="2015-03" db="EMBL/GenBank/DDBJ databases">
        <title>Genome assembly of Sandaracinus amylolyticus DSM 53668.</title>
        <authorList>
            <person name="Sharma G."/>
            <person name="Subramanian S."/>
        </authorList>
    </citation>
    <scope>NUCLEOTIDE SEQUENCE [LARGE SCALE GENOMIC DNA]</scope>
    <source>
        <strain evidence="2 3">DSM 53668</strain>
    </source>
</reference>
<sequence>MQTARASIVTFALLASCAFGVEQYRERPPAPSLAIRMVAVEGAEGEVLPRWSGETDELLAVEHGVVVESRNIRHVRLLEAADGSRILVLDLDDTGRSRLHEASTLHVGRRLAIVVDGRIVAAPIIRTPLTEGEAYVAVPEPDLERAFEVLSTRN</sequence>
<organism evidence="2 3">
    <name type="scientific">Sandaracinus amylolyticus</name>
    <dbReference type="NCBI Taxonomy" id="927083"/>
    <lineage>
        <taxon>Bacteria</taxon>
        <taxon>Pseudomonadati</taxon>
        <taxon>Myxococcota</taxon>
        <taxon>Polyangia</taxon>
        <taxon>Polyangiales</taxon>
        <taxon>Sandaracinaceae</taxon>
        <taxon>Sandaracinus</taxon>
    </lineage>
</organism>
<evidence type="ECO:0000313" key="3">
    <source>
        <dbReference type="Proteomes" id="UP000034883"/>
    </source>
</evidence>
<proteinExistence type="predicted"/>
<dbReference type="Proteomes" id="UP000034883">
    <property type="component" value="Chromosome"/>
</dbReference>
<accession>A0A0F6VYK1</accession>
<gene>
    <name evidence="2" type="ORF">DB32_000054</name>
</gene>
<keyword evidence="3" id="KW-1185">Reference proteome</keyword>
<dbReference type="KEGG" id="samy:DB32_000054"/>
<protein>
    <recommendedName>
        <fullName evidence="1">SecDF P1 head subdomain domain-containing protein</fullName>
    </recommendedName>
</protein>
<name>A0A0F6VYK1_9BACT</name>
<dbReference type="RefSeq" id="WP_053230399.1">
    <property type="nucleotide sequence ID" value="NZ_CP011125.1"/>
</dbReference>
<dbReference type="Gene3D" id="3.30.1360.200">
    <property type="match status" value="1"/>
</dbReference>
<evidence type="ECO:0000313" key="2">
    <source>
        <dbReference type="EMBL" id="AKF02906.1"/>
    </source>
</evidence>
<dbReference type="Pfam" id="PF22599">
    <property type="entry name" value="SecDF_P1_head"/>
    <property type="match status" value="1"/>
</dbReference>
<dbReference type="OrthoDB" id="1245443at2"/>